<evidence type="ECO:0000256" key="13">
    <source>
        <dbReference type="ARBA" id="ARBA00024295"/>
    </source>
</evidence>
<keyword evidence="18" id="KW-1185">Reference proteome</keyword>
<dbReference type="CDD" id="cd01335">
    <property type="entry name" value="Radical_SAM"/>
    <property type="match status" value="1"/>
</dbReference>
<proteinExistence type="inferred from homology"/>
<keyword evidence="10 15" id="KW-0408">Iron</keyword>
<evidence type="ECO:0000313" key="17">
    <source>
        <dbReference type="EMBL" id="GLQ56601.1"/>
    </source>
</evidence>
<comment type="pathway">
    <text evidence="2 15">Porphyrin-containing compound metabolism; protoporphyrin-IX biosynthesis; protoporphyrinogen-IX from coproporphyrinogen-III (AdoMet route): step 1/1.</text>
</comment>
<dbReference type="PANTHER" id="PTHR13932:SF6">
    <property type="entry name" value="OXYGEN-INDEPENDENT COPROPORPHYRINOGEN III OXIDASE"/>
    <property type="match status" value="1"/>
</dbReference>
<evidence type="ECO:0000256" key="5">
    <source>
        <dbReference type="ARBA" id="ARBA00022485"/>
    </source>
</evidence>
<keyword evidence="6 15" id="KW-0963">Cytoplasm</keyword>
<evidence type="ECO:0000256" key="3">
    <source>
        <dbReference type="ARBA" id="ARBA00005493"/>
    </source>
</evidence>
<evidence type="ECO:0000256" key="15">
    <source>
        <dbReference type="PIRNR" id="PIRNR000167"/>
    </source>
</evidence>
<comment type="similarity">
    <text evidence="3 15">Belongs to the anaerobic coproporphyrinogen-III oxidase family.</text>
</comment>
<keyword evidence="7 15" id="KW-0949">S-adenosyl-L-methionine</keyword>
<sequence>MTTGTSDFADLVDRYATPVPRYTSYPTAPHFHAGVTSDTYGRWLRDIPERATISLYLHIPYCDRLCWFCGCHTKHTLRYEPIASYVEALRAEIDWVAAQLAGRGRVTAIHLGGGSPTMLTPADLLALKAHLSAVFTIERDAQISIEIDPNDLDDGRYDAMAAFGLTRASIGVQDFEPKVQRAINRLQSFEQTAHVIEAVRARGVRSANIDALYGLPYQTLASIEATMRTILSLAPDRIALFGYAHVPWMKKHQTMIEEEALPNIHARFAQAQLAGELLTAAGLVPVGFDHFARPTDSLAIAAANGNLRRNFQGYTEDAADVLIGLGASAIGSLPQGYVQNITATGDYQKATHQGGAATARGFALSQADRLHRAAIESLLCRFEIKRSELTAAYGHAGDALFRTAQTIANSDQDGLVSADVTRFSVTERGRPFVRSIAARFDNYLEAGAARHSVAV</sequence>
<evidence type="ECO:0000313" key="18">
    <source>
        <dbReference type="Proteomes" id="UP001156691"/>
    </source>
</evidence>
<dbReference type="Gene3D" id="1.10.10.920">
    <property type="match status" value="1"/>
</dbReference>
<feature type="domain" description="Radical SAM core" evidence="16">
    <location>
        <begin position="47"/>
        <end position="289"/>
    </location>
</feature>
<keyword evidence="11 15" id="KW-0411">Iron-sulfur</keyword>
<evidence type="ECO:0000256" key="11">
    <source>
        <dbReference type="ARBA" id="ARBA00023014"/>
    </source>
</evidence>
<comment type="function">
    <text evidence="13">Involved in the heme biosynthesis. Catalyzes the anaerobic oxidative decarboxylation of propionate groups of rings A and B of coproporphyrinogen III to yield the vinyl groups in protoporphyrinogen IX.</text>
</comment>
<evidence type="ECO:0000256" key="8">
    <source>
        <dbReference type="ARBA" id="ARBA00022723"/>
    </source>
</evidence>
<dbReference type="Gene3D" id="3.80.30.20">
    <property type="entry name" value="tm_1862 like domain"/>
    <property type="match status" value="1"/>
</dbReference>
<evidence type="ECO:0000256" key="6">
    <source>
        <dbReference type="ARBA" id="ARBA00022490"/>
    </source>
</evidence>
<evidence type="ECO:0000256" key="1">
    <source>
        <dbReference type="ARBA" id="ARBA00004496"/>
    </source>
</evidence>
<comment type="caution">
    <text evidence="17">The sequence shown here is derived from an EMBL/GenBank/DDBJ whole genome shotgun (WGS) entry which is preliminary data.</text>
</comment>
<dbReference type="InterPro" id="IPR023404">
    <property type="entry name" value="rSAM_horseshoe"/>
</dbReference>
<keyword evidence="8 15" id="KW-0479">Metal-binding</keyword>
<keyword evidence="9 15" id="KW-0560">Oxidoreductase</keyword>
<dbReference type="Proteomes" id="UP001156691">
    <property type="component" value="Unassembled WGS sequence"/>
</dbReference>
<evidence type="ECO:0000256" key="2">
    <source>
        <dbReference type="ARBA" id="ARBA00004785"/>
    </source>
</evidence>
<keyword evidence="12 15" id="KW-0627">Porphyrin biosynthesis</keyword>
<dbReference type="NCBIfam" id="TIGR00538">
    <property type="entry name" value="hemN"/>
    <property type="match status" value="1"/>
</dbReference>
<dbReference type="InterPro" id="IPR007197">
    <property type="entry name" value="rSAM"/>
</dbReference>
<dbReference type="InterPro" id="IPR004558">
    <property type="entry name" value="Coprogen_oxidase_HemN"/>
</dbReference>
<dbReference type="InterPro" id="IPR006638">
    <property type="entry name" value="Elp3/MiaA/NifB-like_rSAM"/>
</dbReference>
<dbReference type="SFLD" id="SFLDS00029">
    <property type="entry name" value="Radical_SAM"/>
    <property type="match status" value="1"/>
</dbReference>
<dbReference type="InterPro" id="IPR034505">
    <property type="entry name" value="Coproporphyrinogen-III_oxidase"/>
</dbReference>
<reference evidence="18" key="1">
    <citation type="journal article" date="2019" name="Int. J. Syst. Evol. Microbiol.">
        <title>The Global Catalogue of Microorganisms (GCM) 10K type strain sequencing project: providing services to taxonomists for standard genome sequencing and annotation.</title>
        <authorList>
            <consortium name="The Broad Institute Genomics Platform"/>
            <consortium name="The Broad Institute Genome Sequencing Center for Infectious Disease"/>
            <person name="Wu L."/>
            <person name="Ma J."/>
        </authorList>
    </citation>
    <scope>NUCLEOTIDE SEQUENCE [LARGE SCALE GENOMIC DNA]</scope>
    <source>
        <strain evidence="18">NBRC 112416</strain>
    </source>
</reference>
<comment type="subunit">
    <text evidence="4">Monomer.</text>
</comment>
<dbReference type="InterPro" id="IPR010723">
    <property type="entry name" value="HemN_C"/>
</dbReference>
<dbReference type="PIRSF" id="PIRSF000167">
    <property type="entry name" value="HemN"/>
    <property type="match status" value="1"/>
</dbReference>
<gene>
    <name evidence="17" type="primary">hemN</name>
    <name evidence="17" type="ORF">GCM10010862_38600</name>
</gene>
<evidence type="ECO:0000256" key="14">
    <source>
        <dbReference type="ARBA" id="ARBA00048321"/>
    </source>
</evidence>
<dbReference type="Pfam" id="PF04055">
    <property type="entry name" value="Radical_SAM"/>
    <property type="match status" value="1"/>
</dbReference>
<dbReference type="PANTHER" id="PTHR13932">
    <property type="entry name" value="COPROPORPHYRINIGEN III OXIDASE"/>
    <property type="match status" value="1"/>
</dbReference>
<comment type="cofactor">
    <cofactor evidence="15">
        <name>[4Fe-4S] cluster</name>
        <dbReference type="ChEBI" id="CHEBI:49883"/>
    </cofactor>
    <text evidence="15">Binds 1 [4Fe-4S] cluster. The cluster is coordinated with 3 cysteines and an exchangeable S-adenosyl-L-methionine.</text>
</comment>
<evidence type="ECO:0000256" key="9">
    <source>
        <dbReference type="ARBA" id="ARBA00023002"/>
    </source>
</evidence>
<evidence type="ECO:0000259" key="16">
    <source>
        <dbReference type="PROSITE" id="PS51918"/>
    </source>
</evidence>
<evidence type="ECO:0000256" key="10">
    <source>
        <dbReference type="ARBA" id="ARBA00023004"/>
    </source>
</evidence>
<dbReference type="EMBL" id="BSNS01000020">
    <property type="protein sequence ID" value="GLQ56601.1"/>
    <property type="molecule type" value="Genomic_DNA"/>
</dbReference>
<organism evidence="17 18">
    <name type="scientific">Devosia nitrariae</name>
    <dbReference type="NCBI Taxonomy" id="2071872"/>
    <lineage>
        <taxon>Bacteria</taxon>
        <taxon>Pseudomonadati</taxon>
        <taxon>Pseudomonadota</taxon>
        <taxon>Alphaproteobacteria</taxon>
        <taxon>Hyphomicrobiales</taxon>
        <taxon>Devosiaceae</taxon>
        <taxon>Devosia</taxon>
    </lineage>
</organism>
<dbReference type="SFLD" id="SFLDG01065">
    <property type="entry name" value="anaerobic_coproporphyrinogen-I"/>
    <property type="match status" value="1"/>
</dbReference>
<dbReference type="SUPFAM" id="SSF102114">
    <property type="entry name" value="Radical SAM enzymes"/>
    <property type="match status" value="1"/>
</dbReference>
<dbReference type="InterPro" id="IPR058240">
    <property type="entry name" value="rSAM_sf"/>
</dbReference>
<comment type="catalytic activity">
    <reaction evidence="14 15">
        <text>coproporphyrinogen III + 2 S-adenosyl-L-methionine = protoporphyrinogen IX + 2 5'-deoxyadenosine + 2 L-methionine + 2 CO2</text>
        <dbReference type="Rhea" id="RHEA:15425"/>
        <dbReference type="ChEBI" id="CHEBI:16526"/>
        <dbReference type="ChEBI" id="CHEBI:17319"/>
        <dbReference type="ChEBI" id="CHEBI:57307"/>
        <dbReference type="ChEBI" id="CHEBI:57309"/>
        <dbReference type="ChEBI" id="CHEBI:57844"/>
        <dbReference type="ChEBI" id="CHEBI:59789"/>
        <dbReference type="EC" id="1.3.98.3"/>
    </reaction>
</comment>
<protein>
    <recommendedName>
        <fullName evidence="15">Coproporphyrinogen-III oxidase</fullName>
        <ecNumber evidence="15">1.3.98.3</ecNumber>
    </recommendedName>
</protein>
<evidence type="ECO:0000256" key="4">
    <source>
        <dbReference type="ARBA" id="ARBA00011245"/>
    </source>
</evidence>
<dbReference type="EC" id="1.3.98.3" evidence="15"/>
<accession>A0ABQ5W987</accession>
<evidence type="ECO:0000256" key="7">
    <source>
        <dbReference type="ARBA" id="ARBA00022691"/>
    </source>
</evidence>
<dbReference type="SMART" id="SM00729">
    <property type="entry name" value="Elp3"/>
    <property type="match status" value="1"/>
</dbReference>
<dbReference type="Pfam" id="PF06969">
    <property type="entry name" value="HemN_C"/>
    <property type="match status" value="1"/>
</dbReference>
<dbReference type="PROSITE" id="PS51918">
    <property type="entry name" value="RADICAL_SAM"/>
    <property type="match status" value="1"/>
</dbReference>
<dbReference type="SFLD" id="SFLDG01082">
    <property type="entry name" value="B12-binding_domain_containing"/>
    <property type="match status" value="1"/>
</dbReference>
<evidence type="ECO:0000256" key="12">
    <source>
        <dbReference type="ARBA" id="ARBA00023244"/>
    </source>
</evidence>
<name>A0ABQ5W987_9HYPH</name>
<keyword evidence="5 15" id="KW-0004">4Fe-4S</keyword>
<dbReference type="RefSeq" id="WP_284341993.1">
    <property type="nucleotide sequence ID" value="NZ_BSNS01000020.1"/>
</dbReference>
<comment type="subcellular location">
    <subcellularLocation>
        <location evidence="1 15">Cytoplasm</location>
    </subcellularLocation>
</comment>